<organism evidence="1 2">
    <name type="scientific">Nostoc sphaeroides CCNUC1</name>
    <dbReference type="NCBI Taxonomy" id="2653204"/>
    <lineage>
        <taxon>Bacteria</taxon>
        <taxon>Bacillati</taxon>
        <taxon>Cyanobacteriota</taxon>
        <taxon>Cyanophyceae</taxon>
        <taxon>Nostocales</taxon>
        <taxon>Nostocaceae</taxon>
        <taxon>Nostoc</taxon>
    </lineage>
</organism>
<dbReference type="KEGG" id="nsh:GXM_09343"/>
<evidence type="ECO:0000313" key="2">
    <source>
        <dbReference type="Proteomes" id="UP000326678"/>
    </source>
</evidence>
<proteinExistence type="predicted"/>
<gene>
    <name evidence="1" type="ORF">GXM_09343</name>
</gene>
<accession>A0A5P8WJ47</accession>
<dbReference type="Proteomes" id="UP000326678">
    <property type="component" value="Chromosome Gxm2"/>
</dbReference>
<reference evidence="1 2" key="1">
    <citation type="submission" date="2019-10" db="EMBL/GenBank/DDBJ databases">
        <title>Genomic and transcriptomic insights into the perfect genentic adaptation of a filamentous nitrogen-fixing cyanobacterium to rice fields.</title>
        <authorList>
            <person name="Chen Z."/>
        </authorList>
    </citation>
    <scope>NUCLEOTIDE SEQUENCE [LARGE SCALE GENOMIC DNA]</scope>
    <source>
        <strain evidence="1">CCNUC1</strain>
    </source>
</reference>
<evidence type="ECO:0000313" key="1">
    <source>
        <dbReference type="EMBL" id="QFS51849.1"/>
    </source>
</evidence>
<protein>
    <submittedName>
        <fullName evidence="1">Fertility inhibition FinO protein</fullName>
    </submittedName>
</protein>
<sequence>MIAGKLEITIKINELLQPKAVENAWQQFDLNCDGHITTITVQPKIYKRLTDVTSNYPQWLTAIAGKLGQSTKLGFVLELPKMQVFFSQAQGRKALCLRCCFLKKRLPNQGKLEQTLINIEESNTNVAQSGYIRKDHKLGKIKLIDRRYGGEDTTVREFNAQSATKE</sequence>
<keyword evidence="2" id="KW-1185">Reference proteome</keyword>
<name>A0A5P8WJ47_9NOSO</name>
<dbReference type="RefSeq" id="WP_194198897.1">
    <property type="nucleotide sequence ID" value="NZ_CP045227.1"/>
</dbReference>
<dbReference type="EMBL" id="CP045227">
    <property type="protein sequence ID" value="QFS51849.1"/>
    <property type="molecule type" value="Genomic_DNA"/>
</dbReference>
<dbReference type="AlphaFoldDB" id="A0A5P8WJ47"/>